<dbReference type="Gene3D" id="3.30.70.240">
    <property type="match status" value="1"/>
</dbReference>
<dbReference type="GO" id="GO:0017111">
    <property type="term" value="F:ribonucleoside triphosphate phosphatase activity"/>
    <property type="evidence" value="ECO:0007669"/>
    <property type="project" value="UniProtKB-ARBA"/>
</dbReference>
<dbReference type="Pfam" id="PF01205">
    <property type="entry name" value="Impact_N"/>
    <property type="match status" value="1"/>
</dbReference>
<dbReference type="EMBL" id="JAHLFG010000021">
    <property type="protein sequence ID" value="MBU3826208.1"/>
    <property type="molecule type" value="Genomic_DNA"/>
</dbReference>
<feature type="domain" description="Impact N-terminal" evidence="2">
    <location>
        <begin position="25"/>
        <end position="132"/>
    </location>
</feature>
<dbReference type="Pfam" id="PF09186">
    <property type="entry name" value="DUF1949"/>
    <property type="match status" value="1"/>
</dbReference>
<sequence>MVSNLSFQVPALAVGQVHSREIIVKKSRFITTIGHTAGMEECRAFIATVSAQYADATHNCYAFNGSAPGSTAICGCSDDGEPHGTAGQPMLNVVLHCGLGELTAVVTRYFGGTLLGTGGLVKAYQDAVKTALADLPTAERMVPAYLDIVIEHSQVGLLKKLLPDFNAQILKQDFGAQASFTLLLPQAKASAFAALLADKTKGRGLIKLRTD</sequence>
<dbReference type="InterPro" id="IPR020569">
    <property type="entry name" value="UPF0029_Impact_CS"/>
</dbReference>
<dbReference type="PANTHER" id="PTHR16301">
    <property type="entry name" value="IMPACT-RELATED"/>
    <property type="match status" value="1"/>
</dbReference>
<name>A0A9E2KMH2_9GAMM</name>
<dbReference type="InterPro" id="IPR035647">
    <property type="entry name" value="EFG_III/V"/>
</dbReference>
<dbReference type="SUPFAM" id="SSF54980">
    <property type="entry name" value="EF-G C-terminal domain-like"/>
    <property type="match status" value="1"/>
</dbReference>
<dbReference type="InterPro" id="IPR020568">
    <property type="entry name" value="Ribosomal_Su5_D2-typ_SF"/>
</dbReference>
<proteinExistence type="inferred from homology"/>
<dbReference type="GO" id="GO:0032561">
    <property type="term" value="F:guanyl ribonucleotide binding"/>
    <property type="evidence" value="ECO:0007669"/>
    <property type="project" value="UniProtKB-ARBA"/>
</dbReference>
<dbReference type="PANTHER" id="PTHR16301:SF20">
    <property type="entry name" value="IMPACT FAMILY MEMBER YIGZ"/>
    <property type="match status" value="1"/>
</dbReference>
<dbReference type="GO" id="GO:0043168">
    <property type="term" value="F:anion binding"/>
    <property type="evidence" value="ECO:0007669"/>
    <property type="project" value="UniProtKB-ARBA"/>
</dbReference>
<dbReference type="GO" id="GO:0006446">
    <property type="term" value="P:regulation of translational initiation"/>
    <property type="evidence" value="ECO:0007669"/>
    <property type="project" value="TreeGrafter"/>
</dbReference>
<dbReference type="SUPFAM" id="SSF54211">
    <property type="entry name" value="Ribosomal protein S5 domain 2-like"/>
    <property type="match status" value="1"/>
</dbReference>
<feature type="domain" description="UPF0029" evidence="3">
    <location>
        <begin position="148"/>
        <end position="203"/>
    </location>
</feature>
<evidence type="ECO:0000259" key="3">
    <source>
        <dbReference type="Pfam" id="PF09186"/>
    </source>
</evidence>
<dbReference type="InterPro" id="IPR023582">
    <property type="entry name" value="Impact"/>
</dbReference>
<accession>A0A9E2KMH2</accession>
<protein>
    <submittedName>
        <fullName evidence="4">YigZ family protein</fullName>
    </submittedName>
</protein>
<reference evidence="4" key="2">
    <citation type="submission" date="2021-04" db="EMBL/GenBank/DDBJ databases">
        <authorList>
            <person name="Gilroy R."/>
        </authorList>
    </citation>
    <scope>NUCLEOTIDE SEQUENCE</scope>
    <source>
        <strain evidence="4">687</strain>
    </source>
</reference>
<dbReference type="InterPro" id="IPR015796">
    <property type="entry name" value="Impact_YigZ-like"/>
</dbReference>
<dbReference type="PROSITE" id="PS00910">
    <property type="entry name" value="UPF0029"/>
    <property type="match status" value="1"/>
</dbReference>
<dbReference type="Gene3D" id="3.30.230.30">
    <property type="entry name" value="Impact, N-terminal domain"/>
    <property type="match status" value="1"/>
</dbReference>
<evidence type="ECO:0000259" key="2">
    <source>
        <dbReference type="Pfam" id="PF01205"/>
    </source>
</evidence>
<gene>
    <name evidence="4" type="ORF">IAA31_01765</name>
</gene>
<comment type="similarity">
    <text evidence="1">Belongs to the IMPACT family.</text>
</comment>
<dbReference type="AlphaFoldDB" id="A0A9E2KMH2"/>
<evidence type="ECO:0000313" key="5">
    <source>
        <dbReference type="Proteomes" id="UP000824150"/>
    </source>
</evidence>
<dbReference type="InterPro" id="IPR036956">
    <property type="entry name" value="Impact_N_sf"/>
</dbReference>
<organism evidence="4 5">
    <name type="scientific">Candidatus Anaerobiospirillum merdipullorum</name>
    <dbReference type="NCBI Taxonomy" id="2838450"/>
    <lineage>
        <taxon>Bacteria</taxon>
        <taxon>Pseudomonadati</taxon>
        <taxon>Pseudomonadota</taxon>
        <taxon>Gammaproteobacteria</taxon>
        <taxon>Aeromonadales</taxon>
        <taxon>Succinivibrionaceae</taxon>
        <taxon>Anaerobiospirillum</taxon>
    </lineage>
</organism>
<dbReference type="InterPro" id="IPR001498">
    <property type="entry name" value="Impact_N"/>
</dbReference>
<reference evidence="4" key="1">
    <citation type="journal article" date="2021" name="PeerJ">
        <title>Extensive microbial diversity within the chicken gut microbiome revealed by metagenomics and culture.</title>
        <authorList>
            <person name="Gilroy R."/>
            <person name="Ravi A."/>
            <person name="Getino M."/>
            <person name="Pursley I."/>
            <person name="Horton D.L."/>
            <person name="Alikhan N.F."/>
            <person name="Baker D."/>
            <person name="Gharbi K."/>
            <person name="Hall N."/>
            <person name="Watson M."/>
            <person name="Adriaenssens E.M."/>
            <person name="Foster-Nyarko E."/>
            <person name="Jarju S."/>
            <person name="Secka A."/>
            <person name="Antonio M."/>
            <person name="Oren A."/>
            <person name="Chaudhuri R.R."/>
            <person name="La Ragione R."/>
            <person name="Hildebrand F."/>
            <person name="Pallen M.J."/>
        </authorList>
    </citation>
    <scope>NUCLEOTIDE SEQUENCE</scope>
    <source>
        <strain evidence="4">687</strain>
    </source>
</reference>
<dbReference type="Proteomes" id="UP000824150">
    <property type="component" value="Unassembled WGS sequence"/>
</dbReference>
<dbReference type="InterPro" id="IPR015269">
    <property type="entry name" value="UPF0029_Impact_C"/>
</dbReference>
<evidence type="ECO:0000313" key="4">
    <source>
        <dbReference type="EMBL" id="MBU3826208.1"/>
    </source>
</evidence>
<comment type="caution">
    <text evidence="4">The sequence shown here is derived from an EMBL/GenBank/DDBJ whole genome shotgun (WGS) entry which is preliminary data.</text>
</comment>
<dbReference type="GO" id="GO:0005737">
    <property type="term" value="C:cytoplasm"/>
    <property type="evidence" value="ECO:0007669"/>
    <property type="project" value="TreeGrafter"/>
</dbReference>
<dbReference type="NCBIfam" id="TIGR00257">
    <property type="entry name" value="IMPACT_YIGZ"/>
    <property type="match status" value="1"/>
</dbReference>
<evidence type="ECO:0000256" key="1">
    <source>
        <dbReference type="ARBA" id="ARBA00007665"/>
    </source>
</evidence>